<protein>
    <submittedName>
        <fullName evidence="1">Uncharacterized protein</fullName>
    </submittedName>
</protein>
<dbReference type="Proteomes" id="UP001187192">
    <property type="component" value="Unassembled WGS sequence"/>
</dbReference>
<proteinExistence type="predicted"/>
<evidence type="ECO:0000313" key="2">
    <source>
        <dbReference type="Proteomes" id="UP001187192"/>
    </source>
</evidence>
<organism evidence="1 2">
    <name type="scientific">Ficus carica</name>
    <name type="common">Common fig</name>
    <dbReference type="NCBI Taxonomy" id="3494"/>
    <lineage>
        <taxon>Eukaryota</taxon>
        <taxon>Viridiplantae</taxon>
        <taxon>Streptophyta</taxon>
        <taxon>Embryophyta</taxon>
        <taxon>Tracheophyta</taxon>
        <taxon>Spermatophyta</taxon>
        <taxon>Magnoliopsida</taxon>
        <taxon>eudicotyledons</taxon>
        <taxon>Gunneridae</taxon>
        <taxon>Pentapetalae</taxon>
        <taxon>rosids</taxon>
        <taxon>fabids</taxon>
        <taxon>Rosales</taxon>
        <taxon>Moraceae</taxon>
        <taxon>Ficeae</taxon>
        <taxon>Ficus</taxon>
    </lineage>
</organism>
<accession>A0AA88J4B5</accession>
<reference evidence="1" key="1">
    <citation type="submission" date="2023-07" db="EMBL/GenBank/DDBJ databases">
        <title>draft genome sequence of fig (Ficus carica).</title>
        <authorList>
            <person name="Takahashi T."/>
            <person name="Nishimura K."/>
        </authorList>
    </citation>
    <scope>NUCLEOTIDE SEQUENCE</scope>
</reference>
<comment type="caution">
    <text evidence="1">The sequence shown here is derived from an EMBL/GenBank/DDBJ whole genome shotgun (WGS) entry which is preliminary data.</text>
</comment>
<dbReference type="AlphaFoldDB" id="A0AA88J4B5"/>
<gene>
    <name evidence="1" type="ORF">TIFTF001_030038</name>
</gene>
<name>A0AA88J4B5_FICCA</name>
<sequence>MKVFNVGFKGVHCGLRHCVHAVGGVGWGCIRAEHGELVAVHRPQIRACPLPGLVDTTRAELRGSGEGVGSMRGLVLPVTGGVCLSRADGLIAPMVAPAC</sequence>
<keyword evidence="2" id="KW-1185">Reference proteome</keyword>
<dbReference type="EMBL" id="BTGU01000104">
    <property type="protein sequence ID" value="GMN60936.1"/>
    <property type="molecule type" value="Genomic_DNA"/>
</dbReference>
<evidence type="ECO:0000313" key="1">
    <source>
        <dbReference type="EMBL" id="GMN60936.1"/>
    </source>
</evidence>